<dbReference type="InterPro" id="IPR003495">
    <property type="entry name" value="CobW/HypB/UreG_nucleotide-bd"/>
</dbReference>
<dbReference type="Pfam" id="PF02492">
    <property type="entry name" value="cobW"/>
    <property type="match status" value="1"/>
</dbReference>
<dbReference type="InterPro" id="IPR036627">
    <property type="entry name" value="CobW-likC_sf"/>
</dbReference>
<evidence type="ECO:0000256" key="1">
    <source>
        <dbReference type="ARBA" id="ARBA00022741"/>
    </source>
</evidence>
<dbReference type="SMART" id="SM00833">
    <property type="entry name" value="CobW_C"/>
    <property type="match status" value="1"/>
</dbReference>
<dbReference type="PANTHER" id="PTHR43603:SF1">
    <property type="entry name" value="ZINC-REGULATED GTPASE METALLOPROTEIN ACTIVATOR 1"/>
    <property type="match status" value="1"/>
</dbReference>
<evidence type="ECO:0000313" key="7">
    <source>
        <dbReference type="EMBL" id="NED98977.1"/>
    </source>
</evidence>
<evidence type="ECO:0000313" key="8">
    <source>
        <dbReference type="Proteomes" id="UP000475214"/>
    </source>
</evidence>
<dbReference type="GO" id="GO:0000166">
    <property type="term" value="F:nucleotide binding"/>
    <property type="evidence" value="ECO:0007669"/>
    <property type="project" value="UniProtKB-KW"/>
</dbReference>
<evidence type="ECO:0000256" key="2">
    <source>
        <dbReference type="ARBA" id="ARBA00022801"/>
    </source>
</evidence>
<sequence>MPAPLPLTILSTVDPVLRDSTAFTIALDAPGTVVLSYVMKPHGILRTISDTSGVLESDEIHLEHVCLNCALREDVIPTLMRLSELERWRAAVLALPVGAEPIAVAEALAAVEGDIRVASVISVVDLSTLENDVLGEDLLGERGQGMSGDDQRAVGEALAHQLEYADIVISTDSAEPDARSSALLEQLRSRDALRWSGVDELAVAEVFGHHHDPHRSARRMDPRHVAPSLSAGLVDGVWTLDLQSPRPFHPRRLMESIEELGAGRIRARGRFWLPTRPDTLCVWDGAGGQLAIGDGGPWGDIEPSTRLVITGTGDERRRLRRAFHRCLLTNAEFNAGDTRWQEIDDGFSPWLGDYSAAA</sequence>
<accession>A0A6L9S3H5</accession>
<comment type="catalytic activity">
    <reaction evidence="5">
        <text>GTP + H2O = GDP + phosphate + H(+)</text>
        <dbReference type="Rhea" id="RHEA:19669"/>
        <dbReference type="ChEBI" id="CHEBI:15377"/>
        <dbReference type="ChEBI" id="CHEBI:15378"/>
        <dbReference type="ChEBI" id="CHEBI:37565"/>
        <dbReference type="ChEBI" id="CHEBI:43474"/>
        <dbReference type="ChEBI" id="CHEBI:58189"/>
    </reaction>
    <physiologicalReaction direction="left-to-right" evidence="5">
        <dbReference type="Rhea" id="RHEA:19670"/>
    </physiologicalReaction>
</comment>
<keyword evidence="1" id="KW-0547">Nucleotide-binding</keyword>
<evidence type="ECO:0000256" key="5">
    <source>
        <dbReference type="ARBA" id="ARBA00049117"/>
    </source>
</evidence>
<keyword evidence="8" id="KW-1185">Reference proteome</keyword>
<evidence type="ECO:0000256" key="3">
    <source>
        <dbReference type="ARBA" id="ARBA00023186"/>
    </source>
</evidence>
<dbReference type="SUPFAM" id="SSF90002">
    <property type="entry name" value="Hypothetical protein YjiA, C-terminal domain"/>
    <property type="match status" value="1"/>
</dbReference>
<dbReference type="PANTHER" id="PTHR43603">
    <property type="entry name" value="COBW DOMAIN-CONTAINING PROTEIN DDB_G0274527"/>
    <property type="match status" value="1"/>
</dbReference>
<dbReference type="GO" id="GO:0016787">
    <property type="term" value="F:hydrolase activity"/>
    <property type="evidence" value="ECO:0007669"/>
    <property type="project" value="UniProtKB-KW"/>
</dbReference>
<evidence type="ECO:0000259" key="6">
    <source>
        <dbReference type="SMART" id="SM00833"/>
    </source>
</evidence>
<dbReference type="InterPro" id="IPR051927">
    <property type="entry name" value="Zn_Chap_cDPG_Synth"/>
</dbReference>
<proteinExistence type="inferred from homology"/>
<comment type="similarity">
    <text evidence="4">Belongs to the SIMIBI class G3E GTPase family. ZNG1 subfamily.</text>
</comment>
<gene>
    <name evidence="7" type="ORF">G1H10_02210</name>
</gene>
<dbReference type="Pfam" id="PF07683">
    <property type="entry name" value="CobW_C"/>
    <property type="match status" value="1"/>
</dbReference>
<dbReference type="InterPro" id="IPR027417">
    <property type="entry name" value="P-loop_NTPase"/>
</dbReference>
<evidence type="ECO:0000256" key="4">
    <source>
        <dbReference type="ARBA" id="ARBA00034320"/>
    </source>
</evidence>
<dbReference type="RefSeq" id="WP_163731923.1">
    <property type="nucleotide sequence ID" value="NZ_JAAGOA010000001.1"/>
</dbReference>
<reference evidence="7 8" key="1">
    <citation type="submission" date="2020-02" db="EMBL/GenBank/DDBJ databases">
        <authorList>
            <person name="Li X.-J."/>
            <person name="Han X.-M."/>
        </authorList>
    </citation>
    <scope>NUCLEOTIDE SEQUENCE [LARGE SCALE GENOMIC DNA]</scope>
    <source>
        <strain evidence="7 8">CCTCC AB 2017055</strain>
    </source>
</reference>
<dbReference type="InterPro" id="IPR011629">
    <property type="entry name" value="CobW-like_C"/>
</dbReference>
<organism evidence="7 8">
    <name type="scientific">Phytoactinopolyspora halotolerans</name>
    <dbReference type="NCBI Taxonomy" id="1981512"/>
    <lineage>
        <taxon>Bacteria</taxon>
        <taxon>Bacillati</taxon>
        <taxon>Actinomycetota</taxon>
        <taxon>Actinomycetes</taxon>
        <taxon>Jiangellales</taxon>
        <taxon>Jiangellaceae</taxon>
        <taxon>Phytoactinopolyspora</taxon>
    </lineage>
</organism>
<dbReference type="Gene3D" id="3.30.1220.10">
    <property type="entry name" value="CobW-like, C-terminal domain"/>
    <property type="match status" value="1"/>
</dbReference>
<keyword evidence="2" id="KW-0378">Hydrolase</keyword>
<dbReference type="AlphaFoldDB" id="A0A6L9S3H5"/>
<keyword evidence="3" id="KW-0143">Chaperone</keyword>
<protein>
    <submittedName>
        <fullName evidence="7">Cobalamin biosynthesis protein CobW</fullName>
    </submittedName>
</protein>
<dbReference type="EMBL" id="JAAGOA010000001">
    <property type="protein sequence ID" value="NED98977.1"/>
    <property type="molecule type" value="Genomic_DNA"/>
</dbReference>
<feature type="domain" description="CobW C-terminal" evidence="6">
    <location>
        <begin position="237"/>
        <end position="327"/>
    </location>
</feature>
<comment type="caution">
    <text evidence="7">The sequence shown here is derived from an EMBL/GenBank/DDBJ whole genome shotgun (WGS) entry which is preliminary data.</text>
</comment>
<dbReference type="Gene3D" id="3.40.50.300">
    <property type="entry name" value="P-loop containing nucleotide triphosphate hydrolases"/>
    <property type="match status" value="1"/>
</dbReference>
<dbReference type="Proteomes" id="UP000475214">
    <property type="component" value="Unassembled WGS sequence"/>
</dbReference>
<name>A0A6L9S3H5_9ACTN</name>